<reference evidence="2 3" key="1">
    <citation type="journal article" date="2010" name="Stand. Genomic Sci.">
        <title>Complete genome sequence of Spirosoma linguale type strain (1).</title>
        <authorList>
            <person name="Lail K."/>
            <person name="Sikorski J."/>
            <person name="Saunders E."/>
            <person name="Lapidus A."/>
            <person name="Glavina Del Rio T."/>
            <person name="Copeland A."/>
            <person name="Tice H."/>
            <person name="Cheng J.-F."/>
            <person name="Lucas S."/>
            <person name="Nolan M."/>
            <person name="Bruce D."/>
            <person name="Goodwin L."/>
            <person name="Pitluck S."/>
            <person name="Ivanova N."/>
            <person name="Mavromatis K."/>
            <person name="Ovchinnikova G."/>
            <person name="Pati A."/>
            <person name="Chen A."/>
            <person name="Palaniappan K."/>
            <person name="Land M."/>
            <person name="Hauser L."/>
            <person name="Chang Y.-J."/>
            <person name="Jeffries C.D."/>
            <person name="Chain P."/>
            <person name="Brettin T."/>
            <person name="Detter J.C."/>
            <person name="Schuetze A."/>
            <person name="Rohde M."/>
            <person name="Tindall B.J."/>
            <person name="Goeker M."/>
            <person name="Bristow J."/>
            <person name="Eisen J.A."/>
            <person name="Markowitz V."/>
            <person name="Hugenholtz P."/>
            <person name="Kyrpides N.C."/>
            <person name="Klenk H.-P."/>
            <person name="Chen F."/>
        </authorList>
    </citation>
    <scope>NUCLEOTIDE SEQUENCE [LARGE SCALE GENOMIC DNA]</scope>
    <source>
        <strain evidence="3">ATCC 33905 / DSM 74 / LMG 10896 / Claus 1</strain>
    </source>
</reference>
<feature type="transmembrane region" description="Helical" evidence="1">
    <location>
        <begin position="49"/>
        <end position="67"/>
    </location>
</feature>
<dbReference type="EMBL" id="CP001769">
    <property type="protein sequence ID" value="ADB37232.1"/>
    <property type="molecule type" value="Genomic_DNA"/>
</dbReference>
<dbReference type="KEGG" id="sli:Slin_1181"/>
<keyword evidence="3" id="KW-1185">Reference proteome</keyword>
<evidence type="ECO:0000256" key="1">
    <source>
        <dbReference type="SAM" id="Phobius"/>
    </source>
</evidence>
<evidence type="ECO:0000313" key="2">
    <source>
        <dbReference type="EMBL" id="ADB37232.1"/>
    </source>
</evidence>
<name>D2QKZ3_SPILD</name>
<keyword evidence="1" id="KW-0472">Membrane</keyword>
<dbReference type="AlphaFoldDB" id="D2QKZ3"/>
<organism evidence="2 3">
    <name type="scientific">Spirosoma linguale (strain ATCC 33905 / DSM 74 / LMG 10896 / Claus 1)</name>
    <dbReference type="NCBI Taxonomy" id="504472"/>
    <lineage>
        <taxon>Bacteria</taxon>
        <taxon>Pseudomonadati</taxon>
        <taxon>Bacteroidota</taxon>
        <taxon>Cytophagia</taxon>
        <taxon>Cytophagales</taxon>
        <taxon>Cytophagaceae</taxon>
        <taxon>Spirosoma</taxon>
    </lineage>
</organism>
<dbReference type="HOGENOM" id="CLU_137778_1_0_10"/>
<evidence type="ECO:0008006" key="4">
    <source>
        <dbReference type="Google" id="ProtNLM"/>
    </source>
</evidence>
<dbReference type="Proteomes" id="UP000002028">
    <property type="component" value="Chromosome"/>
</dbReference>
<dbReference type="eggNOG" id="ENOG5032RMQ">
    <property type="taxonomic scope" value="Bacteria"/>
</dbReference>
<sequence length="115" mass="14224">MVNVGRFMFVVRISSLGPDGMALFPFILVKHSKPDPTLLNHERIHLRQQAELAIVPFYLWYFLEYLIRRLQYRHHYRAYRNISFEREAFAHENDLQYLQSRRWWSFWPYLTRNAY</sequence>
<proteinExistence type="predicted"/>
<feature type="transmembrane region" description="Helical" evidence="1">
    <location>
        <begin position="7"/>
        <end position="29"/>
    </location>
</feature>
<protein>
    <recommendedName>
        <fullName evidence="4">DUF4157 domain-containing protein</fullName>
    </recommendedName>
</protein>
<dbReference type="STRING" id="504472.Slin_1181"/>
<accession>D2QKZ3</accession>
<keyword evidence="1" id="KW-1133">Transmembrane helix</keyword>
<gene>
    <name evidence="2" type="ordered locus">Slin_1181</name>
</gene>
<evidence type="ECO:0000313" key="3">
    <source>
        <dbReference type="Proteomes" id="UP000002028"/>
    </source>
</evidence>
<keyword evidence="1" id="KW-0812">Transmembrane</keyword>